<feature type="domain" description="Rv2525c-like glycoside hydrolase-like" evidence="3">
    <location>
        <begin position="69"/>
        <end position="278"/>
    </location>
</feature>
<dbReference type="InterPro" id="IPR017853">
    <property type="entry name" value="GH"/>
</dbReference>
<keyword evidence="5" id="KW-1185">Reference proteome</keyword>
<sequence>MLIALIGQTAGSTTAPGTAPDAAAAGEARPRTEPAPPPPPPPPPPAAGPAWSGHAFDACRAPSQRVMDRWRLSSPFTGIGIYLGGIHRACEQRHLSRQWVRNQTRAGWRLLPIWVGPQASCTGYDHRIVGKPGRNRRYDAARARGVREARSAAATARSLRLPRGEVIFYDIEPFDTRRARCRGSSLAFLEEWTNELHRRGYRSGVYSHVNSGISLLSRTGRGYTRPDAVWYAWIDRVGSMPARYVADPAFMRTSRVHQYALDTRVEFGGIRMHIDWNFVSLGATRRASMPASCDQAAARARPLALRRGAQGSLVRVLQCLVLPGDRHPTKTSGRYDAATVRAVRQHQQLRGLRTTGAVDRRTWTSLLAHGRTPVLRKGARGEPVRRLQRSLNVALGAPKVRVDGAYGPATARVVKHYRKRLKLGDKGVVTPRVWKALNSGKVLPARARR</sequence>
<feature type="region of interest" description="Disordered" evidence="1">
    <location>
        <begin position="6"/>
        <end position="53"/>
    </location>
</feature>
<protein>
    <submittedName>
        <fullName evidence="4">Glycoside hydrolase domain-containing protein</fullName>
    </submittedName>
</protein>
<dbReference type="RefSeq" id="WP_378527283.1">
    <property type="nucleotide sequence ID" value="NZ_JBHSNS010000006.1"/>
</dbReference>
<reference evidence="5" key="1">
    <citation type="journal article" date="2019" name="Int. J. Syst. Evol. Microbiol.">
        <title>The Global Catalogue of Microorganisms (GCM) 10K type strain sequencing project: providing services to taxonomists for standard genome sequencing and annotation.</title>
        <authorList>
            <consortium name="The Broad Institute Genomics Platform"/>
            <consortium name="The Broad Institute Genome Sequencing Center for Infectious Disease"/>
            <person name="Wu L."/>
            <person name="Ma J."/>
        </authorList>
    </citation>
    <scope>NUCLEOTIDE SEQUENCE [LARGE SCALE GENOMIC DNA]</scope>
    <source>
        <strain evidence="5">YIM 94188</strain>
    </source>
</reference>
<dbReference type="Pfam" id="PF08924">
    <property type="entry name" value="Rv2525c_GlyHyd-like"/>
    <property type="match status" value="1"/>
</dbReference>
<evidence type="ECO:0000313" key="4">
    <source>
        <dbReference type="EMBL" id="MFC5729964.1"/>
    </source>
</evidence>
<gene>
    <name evidence="4" type="ORF">ACFPQB_13640</name>
</gene>
<evidence type="ECO:0000256" key="1">
    <source>
        <dbReference type="SAM" id="MobiDB-lite"/>
    </source>
</evidence>
<dbReference type="InterPro" id="IPR036366">
    <property type="entry name" value="PGBDSf"/>
</dbReference>
<dbReference type="InterPro" id="IPR015020">
    <property type="entry name" value="Rv2525c-like_Glyco_Hydro-like"/>
</dbReference>
<evidence type="ECO:0000259" key="3">
    <source>
        <dbReference type="Pfam" id="PF08924"/>
    </source>
</evidence>
<feature type="domain" description="Peptidoglycan binding-like" evidence="2">
    <location>
        <begin position="330"/>
        <end position="366"/>
    </location>
</feature>
<feature type="compositionally biased region" description="Low complexity" evidence="1">
    <location>
        <begin position="9"/>
        <end position="27"/>
    </location>
</feature>
<proteinExistence type="predicted"/>
<dbReference type="Gene3D" id="1.10.101.10">
    <property type="entry name" value="PGBD-like superfamily/PGBD"/>
    <property type="match status" value="2"/>
</dbReference>
<dbReference type="InterPro" id="IPR002477">
    <property type="entry name" value="Peptidoglycan-bd-like"/>
</dbReference>
<accession>A0ABW0ZK61</accession>
<dbReference type="EMBL" id="JBHSNS010000006">
    <property type="protein sequence ID" value="MFC5729964.1"/>
    <property type="molecule type" value="Genomic_DNA"/>
</dbReference>
<dbReference type="SUPFAM" id="SSF51445">
    <property type="entry name" value="(Trans)glycosidases"/>
    <property type="match status" value="1"/>
</dbReference>
<organism evidence="4 5">
    <name type="scientific">Nocardioides vastitatis</name>
    <dbReference type="NCBI Taxonomy" id="2568655"/>
    <lineage>
        <taxon>Bacteria</taxon>
        <taxon>Bacillati</taxon>
        <taxon>Actinomycetota</taxon>
        <taxon>Actinomycetes</taxon>
        <taxon>Propionibacteriales</taxon>
        <taxon>Nocardioidaceae</taxon>
        <taxon>Nocardioides</taxon>
    </lineage>
</organism>
<comment type="caution">
    <text evidence="4">The sequence shown here is derived from an EMBL/GenBank/DDBJ whole genome shotgun (WGS) entry which is preliminary data.</text>
</comment>
<dbReference type="SUPFAM" id="SSF47090">
    <property type="entry name" value="PGBD-like"/>
    <property type="match status" value="2"/>
</dbReference>
<evidence type="ECO:0000313" key="5">
    <source>
        <dbReference type="Proteomes" id="UP001596072"/>
    </source>
</evidence>
<dbReference type="Proteomes" id="UP001596072">
    <property type="component" value="Unassembled WGS sequence"/>
</dbReference>
<dbReference type="GO" id="GO:0016787">
    <property type="term" value="F:hydrolase activity"/>
    <property type="evidence" value="ECO:0007669"/>
    <property type="project" value="UniProtKB-KW"/>
</dbReference>
<keyword evidence="4" id="KW-0378">Hydrolase</keyword>
<feature type="domain" description="Peptidoglycan binding-like" evidence="2">
    <location>
        <begin position="380"/>
        <end position="437"/>
    </location>
</feature>
<feature type="compositionally biased region" description="Pro residues" evidence="1">
    <location>
        <begin position="33"/>
        <end position="47"/>
    </location>
</feature>
<dbReference type="Gene3D" id="3.20.20.80">
    <property type="entry name" value="Glycosidases"/>
    <property type="match status" value="1"/>
</dbReference>
<dbReference type="InterPro" id="IPR036365">
    <property type="entry name" value="PGBD-like_sf"/>
</dbReference>
<evidence type="ECO:0000259" key="2">
    <source>
        <dbReference type="Pfam" id="PF01471"/>
    </source>
</evidence>
<dbReference type="Pfam" id="PF01471">
    <property type="entry name" value="PG_binding_1"/>
    <property type="match status" value="2"/>
</dbReference>
<name>A0ABW0ZK61_9ACTN</name>